<keyword evidence="2" id="KW-0547">Nucleotide-binding</keyword>
<dbReference type="InterPro" id="IPR007373">
    <property type="entry name" value="Thiamin_PyroPKinase_B1-bd"/>
</dbReference>
<dbReference type="InterPro" id="IPR036371">
    <property type="entry name" value="TPK_B1-bd_sf"/>
</dbReference>
<evidence type="ECO:0000256" key="2">
    <source>
        <dbReference type="ARBA" id="ARBA00022741"/>
    </source>
</evidence>
<dbReference type="PANTHER" id="PTHR41299">
    <property type="entry name" value="THIAMINE PYROPHOSPHOKINASE"/>
    <property type="match status" value="1"/>
</dbReference>
<sequence length="224" mass="24869">MTQQENQEETNKRALIFTGGTLGQWALDRIEEGDFLVGADRGAAFLIENGRTPDLALGDFDSVSARQLERIRQISRQFIAFDAVDKDWTDSELALRETISRGYRQVDLLGALGTRFDHSFANVQLLAYANEQDCSLAIVDERNEIRLCDSRMTLTFDPAYTHVSLLPLTYEVKGITLTGFRYPLHEATIRAGASIGVSNVLDALSGTIAITEGLLLVIRTRDTP</sequence>
<comment type="caution">
    <text evidence="7">The sequence shown here is derived from an EMBL/GenBank/DDBJ whole genome shotgun (WGS) entry which is preliminary data.</text>
</comment>
<accession>A0ABW0HTD8</accession>
<dbReference type="Gene3D" id="3.40.50.10240">
    <property type="entry name" value="Thiamin pyrophosphokinase, catalytic domain"/>
    <property type="match status" value="1"/>
</dbReference>
<dbReference type="Proteomes" id="UP001596113">
    <property type="component" value="Unassembled WGS sequence"/>
</dbReference>
<dbReference type="PANTHER" id="PTHR41299:SF1">
    <property type="entry name" value="THIAMINE PYROPHOSPHOKINASE"/>
    <property type="match status" value="1"/>
</dbReference>
<protein>
    <recommendedName>
        <fullName evidence="5">Thiamine diphosphokinase</fullName>
        <ecNumber evidence="5">2.7.6.2</ecNumber>
    </recommendedName>
</protein>
<dbReference type="InterPro" id="IPR053149">
    <property type="entry name" value="TPK"/>
</dbReference>
<keyword evidence="4" id="KW-0067">ATP-binding</keyword>
<dbReference type="GO" id="GO:0004788">
    <property type="term" value="F:thiamine diphosphokinase activity"/>
    <property type="evidence" value="ECO:0007669"/>
    <property type="project" value="UniProtKB-EC"/>
</dbReference>
<evidence type="ECO:0000256" key="1">
    <source>
        <dbReference type="ARBA" id="ARBA00022679"/>
    </source>
</evidence>
<keyword evidence="3" id="KW-0418">Kinase</keyword>
<evidence type="ECO:0000256" key="3">
    <source>
        <dbReference type="ARBA" id="ARBA00022777"/>
    </source>
</evidence>
<dbReference type="CDD" id="cd07995">
    <property type="entry name" value="TPK"/>
    <property type="match status" value="1"/>
</dbReference>
<evidence type="ECO:0000256" key="4">
    <source>
        <dbReference type="ARBA" id="ARBA00022840"/>
    </source>
</evidence>
<keyword evidence="8" id="KW-1185">Reference proteome</keyword>
<dbReference type="InterPro" id="IPR007371">
    <property type="entry name" value="TPK_catalytic"/>
</dbReference>
<dbReference type="EMBL" id="JBHSMI010000025">
    <property type="protein sequence ID" value="MFC5403668.1"/>
    <property type="molecule type" value="Genomic_DNA"/>
</dbReference>
<feature type="domain" description="Thiamin pyrophosphokinase thiamin-binding" evidence="6">
    <location>
        <begin position="150"/>
        <end position="216"/>
    </location>
</feature>
<dbReference type="EC" id="2.7.6.2" evidence="5"/>
<evidence type="ECO:0000313" key="8">
    <source>
        <dbReference type="Proteomes" id="UP001596113"/>
    </source>
</evidence>
<evidence type="ECO:0000313" key="7">
    <source>
        <dbReference type="EMBL" id="MFC5403668.1"/>
    </source>
</evidence>
<evidence type="ECO:0000256" key="5">
    <source>
        <dbReference type="NCBIfam" id="TIGR01378"/>
    </source>
</evidence>
<dbReference type="SMART" id="SM00983">
    <property type="entry name" value="TPK_B1_binding"/>
    <property type="match status" value="1"/>
</dbReference>
<dbReference type="Pfam" id="PF04263">
    <property type="entry name" value="TPK_catalytic"/>
    <property type="match status" value="1"/>
</dbReference>
<evidence type="ECO:0000259" key="6">
    <source>
        <dbReference type="SMART" id="SM00983"/>
    </source>
</evidence>
<reference evidence="8" key="1">
    <citation type="journal article" date="2019" name="Int. J. Syst. Evol. Microbiol.">
        <title>The Global Catalogue of Microorganisms (GCM) 10K type strain sequencing project: providing services to taxonomists for standard genome sequencing and annotation.</title>
        <authorList>
            <consortium name="The Broad Institute Genomics Platform"/>
            <consortium name="The Broad Institute Genome Sequencing Center for Infectious Disease"/>
            <person name="Wu L."/>
            <person name="Ma J."/>
        </authorList>
    </citation>
    <scope>NUCLEOTIDE SEQUENCE [LARGE SCALE GENOMIC DNA]</scope>
    <source>
        <strain evidence="8">CGMCC 1.18575</strain>
    </source>
</reference>
<dbReference type="SUPFAM" id="SSF63999">
    <property type="entry name" value="Thiamin pyrophosphokinase, catalytic domain"/>
    <property type="match status" value="1"/>
</dbReference>
<keyword evidence="1 7" id="KW-0808">Transferase</keyword>
<gene>
    <name evidence="7" type="ORF">ACFPOF_13070</name>
</gene>
<dbReference type="InterPro" id="IPR036759">
    <property type="entry name" value="TPK_catalytic_sf"/>
</dbReference>
<name>A0ABW0HTD8_9BACL</name>
<organism evidence="7 8">
    <name type="scientific">Cohnella soli</name>
    <dbReference type="NCBI Taxonomy" id="425005"/>
    <lineage>
        <taxon>Bacteria</taxon>
        <taxon>Bacillati</taxon>
        <taxon>Bacillota</taxon>
        <taxon>Bacilli</taxon>
        <taxon>Bacillales</taxon>
        <taxon>Paenibacillaceae</taxon>
        <taxon>Cohnella</taxon>
    </lineage>
</organism>
<dbReference type="NCBIfam" id="TIGR01378">
    <property type="entry name" value="thi_PPkinase"/>
    <property type="match status" value="1"/>
</dbReference>
<dbReference type="SUPFAM" id="SSF63862">
    <property type="entry name" value="Thiamin pyrophosphokinase, substrate-binding domain"/>
    <property type="match status" value="1"/>
</dbReference>
<dbReference type="InterPro" id="IPR006282">
    <property type="entry name" value="Thi_PPkinase"/>
</dbReference>
<proteinExistence type="predicted"/>
<dbReference type="RefSeq" id="WP_378133259.1">
    <property type="nucleotide sequence ID" value="NZ_JBHSMI010000025.1"/>
</dbReference>
<dbReference type="Pfam" id="PF04265">
    <property type="entry name" value="TPK_B1_binding"/>
    <property type="match status" value="1"/>
</dbReference>